<protein>
    <submittedName>
        <fullName evidence="1">Uncharacterized protein</fullName>
    </submittedName>
</protein>
<evidence type="ECO:0000313" key="1">
    <source>
        <dbReference type="EMBL" id="SHI13414.1"/>
    </source>
</evidence>
<dbReference type="EMBL" id="FQXK01000012">
    <property type="protein sequence ID" value="SHI13414.1"/>
    <property type="molecule type" value="Genomic_DNA"/>
</dbReference>
<proteinExistence type="predicted"/>
<reference evidence="2" key="1">
    <citation type="submission" date="2016-11" db="EMBL/GenBank/DDBJ databases">
        <authorList>
            <person name="Varghese N."/>
            <person name="Submissions S."/>
        </authorList>
    </citation>
    <scope>NUCLEOTIDE SEQUENCE [LARGE SCALE GENOMIC DNA]</scope>
    <source>
        <strain evidence="2">DSM 3071</strain>
    </source>
</reference>
<dbReference type="STRING" id="1121131.SAMN02745229_01614"/>
<dbReference type="Proteomes" id="UP000184278">
    <property type="component" value="Unassembled WGS sequence"/>
</dbReference>
<dbReference type="RefSeq" id="WP_167562696.1">
    <property type="nucleotide sequence ID" value="NZ_FQXK01000012.1"/>
</dbReference>
<name>A0A1M5YNJ0_BUTFI</name>
<keyword evidence="2" id="KW-1185">Reference proteome</keyword>
<accession>A0A1M5YNJ0</accession>
<dbReference type="AlphaFoldDB" id="A0A1M5YNJ0"/>
<dbReference type="GeneID" id="89511947"/>
<organism evidence="1 2">
    <name type="scientific">Butyrivibrio fibrisolvens DSM 3071</name>
    <dbReference type="NCBI Taxonomy" id="1121131"/>
    <lineage>
        <taxon>Bacteria</taxon>
        <taxon>Bacillati</taxon>
        <taxon>Bacillota</taxon>
        <taxon>Clostridia</taxon>
        <taxon>Lachnospirales</taxon>
        <taxon>Lachnospiraceae</taxon>
        <taxon>Butyrivibrio</taxon>
    </lineage>
</organism>
<sequence>MKKAYVKPELKASMNGTLEGVYACPDYNTGSNKEQYCYDPCWNPCYNPCQPSYGRIW</sequence>
<evidence type="ECO:0000313" key="2">
    <source>
        <dbReference type="Proteomes" id="UP000184278"/>
    </source>
</evidence>
<gene>
    <name evidence="1" type="ORF">SAMN02745229_01614</name>
</gene>